<evidence type="ECO:0000313" key="3">
    <source>
        <dbReference type="EMBL" id="EDJ92475.1"/>
    </source>
</evidence>
<feature type="coiled-coil region" evidence="1">
    <location>
        <begin position="160"/>
        <end position="195"/>
    </location>
</feature>
<name>A0A0H3PBV4_HAEI3</name>
<feature type="domain" description="Glycosyl transferase family 25" evidence="2">
    <location>
        <begin position="2"/>
        <end position="110"/>
    </location>
</feature>
<keyword evidence="1" id="KW-0175">Coiled coil</keyword>
<organism evidence="3 4">
    <name type="scientific">Haemophilus influenzae (strain NTHi 3655)</name>
    <dbReference type="NCBI Taxonomy" id="375177"/>
    <lineage>
        <taxon>Bacteria</taxon>
        <taxon>Pseudomonadati</taxon>
        <taxon>Pseudomonadota</taxon>
        <taxon>Gammaproteobacteria</taxon>
        <taxon>Pasteurellales</taxon>
        <taxon>Pasteurellaceae</taxon>
        <taxon>Haemophilus</taxon>
    </lineage>
</organism>
<dbReference type="EC" id="3.6.1.41" evidence="3"/>
<proteinExistence type="predicted"/>
<evidence type="ECO:0000259" key="2">
    <source>
        <dbReference type="Pfam" id="PF01755"/>
    </source>
</evidence>
<evidence type="ECO:0000313" key="4">
    <source>
        <dbReference type="Proteomes" id="UP000003185"/>
    </source>
</evidence>
<keyword evidence="3" id="KW-0378">Hydrolase</keyword>
<evidence type="ECO:0000256" key="1">
    <source>
        <dbReference type="SAM" id="Coils"/>
    </source>
</evidence>
<dbReference type="Pfam" id="PF01755">
    <property type="entry name" value="Glyco_transf_25"/>
    <property type="match status" value="1"/>
</dbReference>
<sequence length="201" mass="23844">MNENLEYLTIFEDDVILGENAEVFLAQDEWLKTRFDFNDIFIIRLETFLQPVKLEKQTKIPPFYSRNFDILKSTHWGTAGYIISQGAAKYVIEYLKNIPSDEIVAVDELIFNKLVDVDNYIVYQLNPAICIQELQANQSKSVLTSGLEKEREKRPKIRKKKTLKQRLTRIKENIIRALNRKKWKEQQRIKEMQGKEIVRFM</sequence>
<comment type="caution">
    <text evidence="3">The sequence shown here is derived from an EMBL/GenBank/DDBJ whole genome shotgun (WGS) entry which is preliminary data.</text>
</comment>
<dbReference type="GO" id="GO:0008803">
    <property type="term" value="F:bis(5'-nucleosyl)-tetraphosphatase (symmetrical) activity"/>
    <property type="evidence" value="ECO:0007669"/>
    <property type="project" value="UniProtKB-EC"/>
</dbReference>
<dbReference type="Proteomes" id="UP000003185">
    <property type="component" value="Unassembled WGS sequence"/>
</dbReference>
<dbReference type="AlphaFoldDB" id="A0A0H3PBV4"/>
<accession>A0A0H3PBV4</accession>
<dbReference type="InterPro" id="IPR002654">
    <property type="entry name" value="Glyco_trans_25"/>
</dbReference>
<gene>
    <name evidence="3" type="primary">apaH</name>
    <name evidence="3" type="ORF">CGSHi3655_05244</name>
</gene>
<reference evidence="3 4" key="1">
    <citation type="journal article" date="2007" name="Genome Biol.">
        <title>Characterization and modeling of the Haemophilus influenzae core and supragenomes based on the complete genomic sequences of Rd and 12 clinical nontypeable strains.</title>
        <authorList>
            <person name="Hogg J.S."/>
            <person name="Hu F.Z."/>
            <person name="Janto B."/>
            <person name="Boissy R."/>
            <person name="Hayes J."/>
            <person name="Keefe R."/>
            <person name="Post J.C."/>
            <person name="Ehrlich G.D."/>
        </authorList>
    </citation>
    <scope>NUCLEOTIDE SEQUENCE [LARGE SCALE GENOMIC DNA]</scope>
    <source>
        <strain evidence="4">NTHi 3655</strain>
    </source>
</reference>
<dbReference type="EMBL" id="AAZF01000007">
    <property type="protein sequence ID" value="EDJ92475.1"/>
    <property type="molecule type" value="Genomic_DNA"/>
</dbReference>
<protein>
    <submittedName>
        <fullName evidence="3">Diadenosine tetraphosphatase</fullName>
        <ecNumber evidence="3">3.6.1.41</ecNumber>
    </submittedName>
</protein>